<dbReference type="GO" id="GO:0005886">
    <property type="term" value="C:plasma membrane"/>
    <property type="evidence" value="ECO:0007669"/>
    <property type="project" value="TreeGrafter"/>
</dbReference>
<sequence>MRRKRMKGIGILFLCGFLILIGRLVQLQIIETESYSKQNINLIEASINQRTQSYVLDDGRGTLLDKNGTPLSDTTPSLVLFPFLKDREWPIEVVASIVNESPNKLEKAFEGKKQPFIYKTGLSVQEMEKINQLSTPGVYAVFKPGVEGQLAGHVIGSVRPNPELVKSKYPDKWDEGLIDENTKIGISGLQLAFDPFLLSEGDTTLLYHADRQGNPLLGLDVKMFSTSDSFYPLQIKTTLDLDIQNALERAVDESGITNGGAVLIDIETNNLSGMVSRPLFNTEDPLGAGAVNQMLKGYFPGSVFKTVVLAAAYEQGVSTSRTFDCDRNLYRDGPGNRELGTLNLKNSFAVSCNAAFTELAEELIKKDPNFMEKTAEKLGIGSTVGWEDLLYHYEDFKQFPDESNPVFFKSEKDKSVKKAIDQTAIGQLNVKLSPLAIANMMSTIARGGEPKQVRVVSDILYRNHSTFLSFNEKSAGKDQLSNKVVKSLQQSLREVVVSGTGRSYLSDLPFDVAGKSGTAELGENVPYDHQWFAGYFPYDSPRYALVVVDFERKEKQYRVYEAFSKIVTQLYKNER</sequence>
<feature type="domain" description="Penicillin-binding protein transpeptidase" evidence="4">
    <location>
        <begin position="259"/>
        <end position="548"/>
    </location>
</feature>
<dbReference type="AlphaFoldDB" id="A0A0J6CWN6"/>
<dbReference type="InterPro" id="IPR012338">
    <property type="entry name" value="Beta-lactam/transpept-like"/>
</dbReference>
<organism evidence="6 7">
    <name type="scientific">Guptibacillus hwajinpoensis</name>
    <dbReference type="NCBI Taxonomy" id="208199"/>
    <lineage>
        <taxon>Bacteria</taxon>
        <taxon>Bacillati</taxon>
        <taxon>Bacillota</taxon>
        <taxon>Bacilli</taxon>
        <taxon>Bacillales</taxon>
        <taxon>Guptibacillaceae</taxon>
        <taxon>Guptibacillus</taxon>
    </lineage>
</organism>
<dbReference type="Pfam" id="PF03717">
    <property type="entry name" value="PBP_dimer"/>
    <property type="match status" value="1"/>
</dbReference>
<dbReference type="UniPathway" id="UPA00219"/>
<evidence type="ECO:0000256" key="2">
    <source>
        <dbReference type="ARBA" id="ARBA00007171"/>
    </source>
</evidence>
<protein>
    <submittedName>
        <fullName evidence="6">Uncharacterized protein</fullName>
    </submittedName>
</protein>
<keyword evidence="3" id="KW-0472">Membrane</keyword>
<dbReference type="EMBL" id="LELK01000004">
    <property type="protein sequence ID" value="KMM37575.1"/>
    <property type="molecule type" value="Genomic_DNA"/>
</dbReference>
<dbReference type="PANTHER" id="PTHR30627:SF24">
    <property type="entry name" value="PENICILLIN-BINDING PROTEIN 4B"/>
    <property type="match status" value="1"/>
</dbReference>
<evidence type="ECO:0000256" key="3">
    <source>
        <dbReference type="ARBA" id="ARBA00023136"/>
    </source>
</evidence>
<proteinExistence type="inferred from homology"/>
<dbReference type="Proteomes" id="UP000035996">
    <property type="component" value="Unassembled WGS sequence"/>
</dbReference>
<dbReference type="GO" id="GO:0009002">
    <property type="term" value="F:serine-type D-Ala-D-Ala carboxypeptidase activity"/>
    <property type="evidence" value="ECO:0007669"/>
    <property type="project" value="UniProtKB-EC"/>
</dbReference>
<dbReference type="GO" id="GO:0009252">
    <property type="term" value="P:peptidoglycan biosynthetic process"/>
    <property type="evidence" value="ECO:0007669"/>
    <property type="project" value="UniProtKB-UniPathway"/>
</dbReference>
<evidence type="ECO:0000259" key="4">
    <source>
        <dbReference type="Pfam" id="PF00905"/>
    </source>
</evidence>
<accession>A0A0J6CWN6</accession>
<reference evidence="6" key="1">
    <citation type="submission" date="2015-06" db="EMBL/GenBank/DDBJ databases">
        <authorList>
            <person name="Liu B."/>
            <person name="Wang J."/>
            <person name="Zhu Y."/>
            <person name="Liu G."/>
            <person name="Chen Q."/>
            <person name="Zheng C."/>
            <person name="Che J."/>
            <person name="Ge C."/>
            <person name="Shi H."/>
            <person name="Pan Z."/>
            <person name="Liu X."/>
        </authorList>
    </citation>
    <scope>NUCLEOTIDE SEQUENCE [LARGE SCALE GENOMIC DNA]</scope>
    <source>
        <strain evidence="6">DSM 16346</strain>
    </source>
</reference>
<dbReference type="InterPro" id="IPR001460">
    <property type="entry name" value="PCN-bd_Tpept"/>
</dbReference>
<comment type="similarity">
    <text evidence="2">Belongs to the transpeptidase family.</text>
</comment>
<evidence type="ECO:0000313" key="6">
    <source>
        <dbReference type="EMBL" id="KMM37575.1"/>
    </source>
</evidence>
<dbReference type="GO" id="GO:0008658">
    <property type="term" value="F:penicillin binding"/>
    <property type="evidence" value="ECO:0007669"/>
    <property type="project" value="InterPro"/>
</dbReference>
<dbReference type="STRING" id="157733.AB986_17185"/>
<evidence type="ECO:0000313" key="7">
    <source>
        <dbReference type="Proteomes" id="UP000035996"/>
    </source>
</evidence>
<dbReference type="Gene3D" id="3.40.710.10">
    <property type="entry name" value="DD-peptidase/beta-lactamase superfamily"/>
    <property type="match status" value="1"/>
</dbReference>
<evidence type="ECO:0000259" key="5">
    <source>
        <dbReference type="Pfam" id="PF03717"/>
    </source>
</evidence>
<dbReference type="PATRIC" id="fig|157733.3.peg.1529"/>
<dbReference type="Pfam" id="PF00905">
    <property type="entry name" value="Transpeptidase"/>
    <property type="match status" value="1"/>
</dbReference>
<dbReference type="SUPFAM" id="SSF56519">
    <property type="entry name" value="Penicillin binding protein dimerisation domain"/>
    <property type="match status" value="1"/>
</dbReference>
<feature type="domain" description="Penicillin-binding protein dimerisation" evidence="5">
    <location>
        <begin position="60"/>
        <end position="215"/>
    </location>
</feature>
<dbReference type="RefSeq" id="WP_048312696.1">
    <property type="nucleotide sequence ID" value="NZ_LELK01000004.1"/>
</dbReference>
<name>A0A0J6CWN6_9BACL</name>
<gene>
    <name evidence="6" type="ORF">AB986_17185</name>
</gene>
<dbReference type="GO" id="GO:0071972">
    <property type="term" value="F:peptidoglycan L,D-transpeptidase activity"/>
    <property type="evidence" value="ECO:0007669"/>
    <property type="project" value="TreeGrafter"/>
</dbReference>
<comment type="subcellular location">
    <subcellularLocation>
        <location evidence="1">Membrane</location>
    </subcellularLocation>
</comment>
<dbReference type="PANTHER" id="PTHR30627">
    <property type="entry name" value="PEPTIDOGLYCAN D,D-TRANSPEPTIDASE"/>
    <property type="match status" value="1"/>
</dbReference>
<dbReference type="InterPro" id="IPR005311">
    <property type="entry name" value="PBP_dimer"/>
</dbReference>
<evidence type="ECO:0000256" key="1">
    <source>
        <dbReference type="ARBA" id="ARBA00004370"/>
    </source>
</evidence>
<keyword evidence="7" id="KW-1185">Reference proteome</keyword>
<dbReference type="Gene3D" id="3.90.1310.10">
    <property type="entry name" value="Penicillin-binding protein 2a (Domain 2)"/>
    <property type="match status" value="1"/>
</dbReference>
<dbReference type="InterPro" id="IPR036138">
    <property type="entry name" value="PBP_dimer_sf"/>
</dbReference>
<dbReference type="GO" id="GO:0071555">
    <property type="term" value="P:cell wall organization"/>
    <property type="evidence" value="ECO:0007669"/>
    <property type="project" value="TreeGrafter"/>
</dbReference>
<dbReference type="InterPro" id="IPR050515">
    <property type="entry name" value="Beta-lactam/transpept"/>
</dbReference>
<dbReference type="SUPFAM" id="SSF56601">
    <property type="entry name" value="beta-lactamase/transpeptidase-like"/>
    <property type="match status" value="1"/>
</dbReference>
<comment type="caution">
    <text evidence="6">The sequence shown here is derived from an EMBL/GenBank/DDBJ whole genome shotgun (WGS) entry which is preliminary data.</text>
</comment>